<sequence length="189" mass="22070">MATPNIKFGAPVIFFDSHPEQQPGYVASWVYAFRDHLKIAWTGDVPKKLFPGTLRLVWWTTDGTQGLRDFELHQSELVKTLWDSLLDNPDVSRALVTGYSGQNPFVLSYGDNPWLTKEQKEKLVRRHNDEVWAKKSAKRIETRSKEERFEDEKQAARRKEQILEHIDEVIQSNEDAEKERLLATDREFV</sequence>
<dbReference type="GeneID" id="63918702"/>
<name>A0A074W8C4_AURM1</name>
<proteinExistence type="predicted"/>
<evidence type="ECO:0000313" key="2">
    <source>
        <dbReference type="Proteomes" id="UP000030672"/>
    </source>
</evidence>
<keyword evidence="2" id="KW-1185">Reference proteome</keyword>
<dbReference type="AlphaFoldDB" id="A0A074W8C4"/>
<accession>A0A074W8C4</accession>
<dbReference type="HOGENOM" id="CLU_123422_0_0_1"/>
<protein>
    <submittedName>
        <fullName evidence="1">Uncharacterized protein</fullName>
    </submittedName>
</protein>
<dbReference type="RefSeq" id="XP_040875834.1">
    <property type="nucleotide sequence ID" value="XM_041025329.1"/>
</dbReference>
<evidence type="ECO:0000313" key="1">
    <source>
        <dbReference type="EMBL" id="KEQ58811.1"/>
    </source>
</evidence>
<organism evidence="1 2">
    <name type="scientific">Aureobasidium melanogenum (strain CBS 110374)</name>
    <name type="common">Aureobasidium pullulans var. melanogenum</name>
    <dbReference type="NCBI Taxonomy" id="1043003"/>
    <lineage>
        <taxon>Eukaryota</taxon>
        <taxon>Fungi</taxon>
        <taxon>Dikarya</taxon>
        <taxon>Ascomycota</taxon>
        <taxon>Pezizomycotina</taxon>
        <taxon>Dothideomycetes</taxon>
        <taxon>Dothideomycetidae</taxon>
        <taxon>Dothideales</taxon>
        <taxon>Saccotheciaceae</taxon>
        <taxon>Aureobasidium</taxon>
    </lineage>
</organism>
<gene>
    <name evidence="1" type="ORF">M437DRAFT_69731</name>
</gene>
<dbReference type="EMBL" id="KL584852">
    <property type="protein sequence ID" value="KEQ58811.1"/>
    <property type="molecule type" value="Genomic_DNA"/>
</dbReference>
<reference evidence="1 2" key="1">
    <citation type="journal article" date="2014" name="BMC Genomics">
        <title>Genome sequencing of four Aureobasidium pullulans varieties: biotechnological potential, stress tolerance, and description of new species.</title>
        <authorList>
            <person name="Gostin Ar C."/>
            <person name="Ohm R.A."/>
            <person name="Kogej T."/>
            <person name="Sonjak S."/>
            <person name="Turk M."/>
            <person name="Zajc J."/>
            <person name="Zalar P."/>
            <person name="Grube M."/>
            <person name="Sun H."/>
            <person name="Han J."/>
            <person name="Sharma A."/>
            <person name="Chiniquy J."/>
            <person name="Ngan C.Y."/>
            <person name="Lipzen A."/>
            <person name="Barry K."/>
            <person name="Grigoriev I.V."/>
            <person name="Gunde-Cimerman N."/>
        </authorList>
    </citation>
    <scope>NUCLEOTIDE SEQUENCE [LARGE SCALE GENOMIC DNA]</scope>
    <source>
        <strain evidence="1 2">CBS 110374</strain>
    </source>
</reference>
<dbReference type="Proteomes" id="UP000030672">
    <property type="component" value="Unassembled WGS sequence"/>
</dbReference>